<dbReference type="InterPro" id="IPR024079">
    <property type="entry name" value="MetalloPept_cat_dom_sf"/>
</dbReference>
<dbReference type="Gene3D" id="1.10.1370.40">
    <property type="match status" value="1"/>
</dbReference>
<dbReference type="eggNOG" id="COG0339">
    <property type="taxonomic scope" value="Bacteria"/>
</dbReference>
<evidence type="ECO:0000313" key="10">
    <source>
        <dbReference type="Proteomes" id="UP000035034"/>
    </source>
</evidence>
<evidence type="ECO:0000256" key="5">
    <source>
        <dbReference type="ARBA" id="ARBA00022833"/>
    </source>
</evidence>
<keyword evidence="2 7" id="KW-0645">Protease</keyword>
<dbReference type="CDD" id="cd06456">
    <property type="entry name" value="M3A_DCP"/>
    <property type="match status" value="1"/>
</dbReference>
<dbReference type="SUPFAM" id="SSF55486">
    <property type="entry name" value="Metalloproteases ('zincins'), catalytic domain"/>
    <property type="match status" value="1"/>
</dbReference>
<dbReference type="GO" id="GO:0046872">
    <property type="term" value="F:metal ion binding"/>
    <property type="evidence" value="ECO:0007669"/>
    <property type="project" value="UniProtKB-UniRule"/>
</dbReference>
<keyword evidence="10" id="KW-1185">Reference proteome</keyword>
<evidence type="ECO:0000256" key="1">
    <source>
        <dbReference type="ARBA" id="ARBA00006040"/>
    </source>
</evidence>
<dbReference type="InterPro" id="IPR045090">
    <property type="entry name" value="Pept_M3A_M3B"/>
</dbReference>
<protein>
    <submittedName>
        <fullName evidence="9">Peptidyl-dipeptidase Dcp</fullName>
    </submittedName>
</protein>
<evidence type="ECO:0000259" key="8">
    <source>
        <dbReference type="Pfam" id="PF01432"/>
    </source>
</evidence>
<dbReference type="GO" id="GO:0006508">
    <property type="term" value="P:proteolysis"/>
    <property type="evidence" value="ECO:0007669"/>
    <property type="project" value="UniProtKB-KW"/>
</dbReference>
<dbReference type="EMBL" id="BAEH01000061">
    <property type="protein sequence ID" value="GAB18663.1"/>
    <property type="molecule type" value="Genomic_DNA"/>
</dbReference>
<dbReference type="GO" id="GO:0004180">
    <property type="term" value="F:carboxypeptidase activity"/>
    <property type="evidence" value="ECO:0007669"/>
    <property type="project" value="TreeGrafter"/>
</dbReference>
<dbReference type="AlphaFoldDB" id="H0R0R2"/>
<dbReference type="Gene3D" id="3.40.390.10">
    <property type="entry name" value="Collagenase (Catalytic Domain)"/>
    <property type="match status" value="1"/>
</dbReference>
<accession>H0R0R2</accession>
<organism evidence="9 10">
    <name type="scientific">Gordonia effusa NBRC 100432</name>
    <dbReference type="NCBI Taxonomy" id="1077974"/>
    <lineage>
        <taxon>Bacteria</taxon>
        <taxon>Bacillati</taxon>
        <taxon>Actinomycetota</taxon>
        <taxon>Actinomycetes</taxon>
        <taxon>Mycobacteriales</taxon>
        <taxon>Gordoniaceae</taxon>
        <taxon>Gordonia</taxon>
    </lineage>
</organism>
<evidence type="ECO:0000256" key="3">
    <source>
        <dbReference type="ARBA" id="ARBA00022723"/>
    </source>
</evidence>
<dbReference type="Pfam" id="PF01432">
    <property type="entry name" value="Peptidase_M3"/>
    <property type="match status" value="1"/>
</dbReference>
<evidence type="ECO:0000256" key="4">
    <source>
        <dbReference type="ARBA" id="ARBA00022801"/>
    </source>
</evidence>
<sequence>MPQANSVLAESDLPYGLPDFAVISDGDFLPAFDAAMAAHLAEVATIADNAEPATFANTIEALERSGQDLGRRAHIFFNLVGPDTNPQRNEIAQELSTKLAEHYSTITLNANLFGRIDQLYREIADDDLAEDQQRLLSKYYRDAIRAGAGQDAAGQQQMREISSRLAYLTNQVGQFILDDTNASAVAFDDAAALEGLGAGEVAAAARAAADAGQDGYLVALELPSSQAAVASLVNPDARQRVFDASVSRCARDNENNTAAAIREIVELRARRAELLGYANHAEYTIAEETAPDAEAVFALLAQLSKAAVEAGERELTRLADLAGTDLAASDVTYWLAKAQQADSAVPLDDFAAYCELDTVLHDGVFFAAGQLYGLSFQARPDLRAYHPDVRVWEVFDESGAGIGLYLGDYFARPSKRGGAWMNSIVDQSKLLGQLPVVVNVLNVPKPADGQPALLSTDQLTTLFHEFGHALHGLLSAVRYPSQSGTSVPRDFVEFPSQVNEMWALHPEVLANYARHHATGAPIPTELADAARAAAQTESAHSTIEYLAAAVLDLAWHRLSVAQATSEAVADLAAFERAALADAGLGGELIPPRYRTAYFNHIFAGGYSAGYYSYIWSEVLDAETEQWFLASGGLRRESGRVFADLTLSRGSSVEPIASHQRLLGRPAGIEPLLLRRGLTA</sequence>
<dbReference type="Gene3D" id="1.10.1370.10">
    <property type="entry name" value="Neurolysin, domain 3"/>
    <property type="match status" value="1"/>
</dbReference>
<keyword evidence="4 7" id="KW-0378">Hydrolase</keyword>
<feature type="domain" description="Peptidase M3A/M3B catalytic" evidence="8">
    <location>
        <begin position="233"/>
        <end position="672"/>
    </location>
</feature>
<comment type="similarity">
    <text evidence="1 7">Belongs to the peptidase M3 family.</text>
</comment>
<dbReference type="PANTHER" id="PTHR43660:SF1">
    <property type="entry name" value="DIPEPTIDYL CARBOXYPEPTIDASE"/>
    <property type="match status" value="1"/>
</dbReference>
<reference evidence="9 10" key="1">
    <citation type="submission" date="2011-12" db="EMBL/GenBank/DDBJ databases">
        <title>Whole genome shotgun sequence of Gordonia effusa NBRC 100432.</title>
        <authorList>
            <person name="Yoshida I."/>
            <person name="Takarada H."/>
            <person name="Hosoyama A."/>
            <person name="Tsuchikane K."/>
            <person name="Katsumata H."/>
            <person name="Yamazaki S."/>
            <person name="Fujita N."/>
        </authorList>
    </citation>
    <scope>NUCLEOTIDE SEQUENCE [LARGE SCALE GENOMIC DNA]</scope>
    <source>
        <strain evidence="9 10">NBRC 100432</strain>
    </source>
</reference>
<keyword evidence="5 7" id="KW-0862">Zinc</keyword>
<dbReference type="InterPro" id="IPR024077">
    <property type="entry name" value="Neurolysin/TOP_dom2"/>
</dbReference>
<evidence type="ECO:0000256" key="2">
    <source>
        <dbReference type="ARBA" id="ARBA00022670"/>
    </source>
</evidence>
<gene>
    <name evidence="9" type="primary">dcp</name>
    <name evidence="9" type="ORF">GOEFS_061_00020</name>
</gene>
<dbReference type="FunFam" id="3.40.390.10:FF:000009">
    <property type="entry name" value="Oligopeptidase A"/>
    <property type="match status" value="1"/>
</dbReference>
<evidence type="ECO:0000313" key="9">
    <source>
        <dbReference type="EMBL" id="GAB18663.1"/>
    </source>
</evidence>
<evidence type="ECO:0000256" key="7">
    <source>
        <dbReference type="RuleBase" id="RU003435"/>
    </source>
</evidence>
<dbReference type="OrthoDB" id="9773538at2"/>
<dbReference type="RefSeq" id="WP_007317999.1">
    <property type="nucleotide sequence ID" value="NZ_BAEH01000061.1"/>
</dbReference>
<dbReference type="STRING" id="1077974.GOEFS_061_00020"/>
<comment type="cofactor">
    <cofactor evidence="7">
        <name>Zn(2+)</name>
        <dbReference type="ChEBI" id="CHEBI:29105"/>
    </cofactor>
    <text evidence="7">Binds 1 zinc ion.</text>
</comment>
<keyword evidence="3 7" id="KW-0479">Metal-binding</keyword>
<name>H0R0R2_9ACTN</name>
<dbReference type="PANTHER" id="PTHR43660">
    <property type="entry name" value="DIPEPTIDYL CARBOXYPEPTIDASE"/>
    <property type="match status" value="1"/>
</dbReference>
<dbReference type="Proteomes" id="UP000035034">
    <property type="component" value="Unassembled WGS sequence"/>
</dbReference>
<evidence type="ECO:0000256" key="6">
    <source>
        <dbReference type="ARBA" id="ARBA00023049"/>
    </source>
</evidence>
<proteinExistence type="inferred from homology"/>
<keyword evidence="6 7" id="KW-0482">Metalloprotease</keyword>
<dbReference type="InterPro" id="IPR001567">
    <property type="entry name" value="Pept_M3A_M3B_dom"/>
</dbReference>
<dbReference type="GO" id="GO:0004222">
    <property type="term" value="F:metalloendopeptidase activity"/>
    <property type="evidence" value="ECO:0007669"/>
    <property type="project" value="InterPro"/>
</dbReference>
<dbReference type="InterPro" id="IPR034005">
    <property type="entry name" value="M3A_DCP"/>
</dbReference>
<comment type="caution">
    <text evidence="9">The sequence shown here is derived from an EMBL/GenBank/DDBJ whole genome shotgun (WGS) entry which is preliminary data.</text>
</comment>
<dbReference type="GO" id="GO:0005829">
    <property type="term" value="C:cytosol"/>
    <property type="evidence" value="ECO:0007669"/>
    <property type="project" value="UniProtKB-ARBA"/>
</dbReference>